<dbReference type="Pfam" id="PF00201">
    <property type="entry name" value="UDPGT"/>
    <property type="match status" value="1"/>
</dbReference>
<dbReference type="GO" id="GO:0009813">
    <property type="term" value="P:flavonoid biosynthetic process"/>
    <property type="evidence" value="ECO:0007669"/>
    <property type="project" value="UniProtKB-KW"/>
</dbReference>
<dbReference type="CDD" id="cd03784">
    <property type="entry name" value="GT1_Gtf-like"/>
    <property type="match status" value="1"/>
</dbReference>
<name>A0A834FX00_RHOSS</name>
<evidence type="ECO:0000256" key="2">
    <source>
        <dbReference type="ARBA" id="ARBA00022679"/>
    </source>
</evidence>
<accession>A0A834FX00</accession>
<dbReference type="AlphaFoldDB" id="A0A834FX00"/>
<keyword evidence="5" id="KW-1185">Reference proteome</keyword>
<dbReference type="OrthoDB" id="5835829at2759"/>
<evidence type="ECO:0000256" key="1">
    <source>
        <dbReference type="ARBA" id="ARBA00009995"/>
    </source>
</evidence>
<comment type="caution">
    <text evidence="4">The sequence shown here is derived from an EMBL/GenBank/DDBJ whole genome shotgun (WGS) entry which is preliminary data.</text>
</comment>
<dbReference type="GO" id="GO:0035251">
    <property type="term" value="F:UDP-glucosyltransferase activity"/>
    <property type="evidence" value="ECO:0007669"/>
    <property type="project" value="TreeGrafter"/>
</dbReference>
<reference evidence="4" key="1">
    <citation type="submission" date="2019-11" db="EMBL/GenBank/DDBJ databases">
        <authorList>
            <person name="Liu Y."/>
            <person name="Hou J."/>
            <person name="Li T.-Q."/>
            <person name="Guan C.-H."/>
            <person name="Wu X."/>
            <person name="Wu H.-Z."/>
            <person name="Ling F."/>
            <person name="Zhang R."/>
            <person name="Shi X.-G."/>
            <person name="Ren J.-P."/>
            <person name="Chen E.-F."/>
            <person name="Sun J.-M."/>
        </authorList>
    </citation>
    <scope>NUCLEOTIDE SEQUENCE</scope>
    <source>
        <strain evidence="4">Adult_tree_wgs_1</strain>
        <tissue evidence="4">Leaves</tissue>
    </source>
</reference>
<comment type="similarity">
    <text evidence="1">Belongs to the UDP-glycosyltransferase family.</text>
</comment>
<dbReference type="InterPro" id="IPR002213">
    <property type="entry name" value="UDP_glucos_trans"/>
</dbReference>
<dbReference type="FunFam" id="3.40.50.2000:FF:000056">
    <property type="entry name" value="Glycosyltransferase"/>
    <property type="match status" value="1"/>
</dbReference>
<evidence type="ECO:0000256" key="3">
    <source>
        <dbReference type="ARBA" id="ARBA00023241"/>
    </source>
</evidence>
<keyword evidence="3" id="KW-0284">Flavonoid biosynthesis</keyword>
<dbReference type="PANTHER" id="PTHR48047">
    <property type="entry name" value="GLYCOSYLTRANSFERASE"/>
    <property type="match status" value="1"/>
</dbReference>
<evidence type="ECO:0000313" key="4">
    <source>
        <dbReference type="EMBL" id="KAF7116615.1"/>
    </source>
</evidence>
<organism evidence="4 5">
    <name type="scientific">Rhododendron simsii</name>
    <name type="common">Sims's rhododendron</name>
    <dbReference type="NCBI Taxonomy" id="118357"/>
    <lineage>
        <taxon>Eukaryota</taxon>
        <taxon>Viridiplantae</taxon>
        <taxon>Streptophyta</taxon>
        <taxon>Embryophyta</taxon>
        <taxon>Tracheophyta</taxon>
        <taxon>Spermatophyta</taxon>
        <taxon>Magnoliopsida</taxon>
        <taxon>eudicotyledons</taxon>
        <taxon>Gunneridae</taxon>
        <taxon>Pentapetalae</taxon>
        <taxon>asterids</taxon>
        <taxon>Ericales</taxon>
        <taxon>Ericaceae</taxon>
        <taxon>Ericoideae</taxon>
        <taxon>Rhodoreae</taxon>
        <taxon>Rhododendron</taxon>
    </lineage>
</organism>
<keyword evidence="2" id="KW-0808">Transferase</keyword>
<dbReference type="EMBL" id="WJXA01000058">
    <property type="protein sequence ID" value="KAF7116615.1"/>
    <property type="molecule type" value="Genomic_DNA"/>
</dbReference>
<dbReference type="Proteomes" id="UP000626092">
    <property type="component" value="Unassembled WGS sequence"/>
</dbReference>
<proteinExistence type="inferred from homology"/>
<dbReference type="SUPFAM" id="SSF53756">
    <property type="entry name" value="UDP-Glycosyltransferase/glycogen phosphorylase"/>
    <property type="match status" value="1"/>
</dbReference>
<protein>
    <submittedName>
        <fullName evidence="4">Uncharacterized protein</fullName>
    </submittedName>
</protein>
<dbReference type="Gene3D" id="3.40.50.2000">
    <property type="entry name" value="Glycogen Phosphorylase B"/>
    <property type="match status" value="2"/>
</dbReference>
<sequence>MSTSDQRNGAHILVFPYPALGHIIPLLDLTHMFLTRGLTVTVLITPPHLSLLDPLLSSHPSTSIQPLLLSPPNIIPTVDSQLFRPVANARALSKLRNPIIKWFKSHPSPPVAIISDIFLGWTHHLASHLGVPHVAFWTSSAFAASVFHTLWRDLPKVDDPTDEDAVLSMPKVPNSPKYPWWQITSLYRGFKEGNPDWEFFKNGILANGQSWGTVFNSFTELEQVYIEHIKKEMGHDRVWGVGPLLPADEDSMGPTNRGGSSSVPAHDVMGWLDSKADDSVVYVCFGSRWMLKNEQVGALAGALQCSGVHFIWCLKESDLDNVAISNGFEDRVEGKGYLIKGWAAQVAILRHQAVGAFVTHCGWNSVLEGLAAGVLMLTWPVAADQFTNAKFLVDQIGVAVRFCECGTRTVPNSGELARLLAESVGGTRPERSRVMEVCIAASEAIKGGSSSRDMESLVNKLCGLNTQRSL</sequence>
<gene>
    <name evidence="4" type="ORF">RHSIM_RhsimUnG0022100</name>
</gene>
<evidence type="ECO:0000313" key="5">
    <source>
        <dbReference type="Proteomes" id="UP000626092"/>
    </source>
</evidence>
<dbReference type="PANTHER" id="PTHR48047:SF118">
    <property type="entry name" value="HEXOSYLTRANSFERASE-RELATED"/>
    <property type="match status" value="1"/>
</dbReference>